<name>A0A438E584_VITVI</name>
<organism evidence="1 2">
    <name type="scientific">Vitis vinifera</name>
    <name type="common">Grape</name>
    <dbReference type="NCBI Taxonomy" id="29760"/>
    <lineage>
        <taxon>Eukaryota</taxon>
        <taxon>Viridiplantae</taxon>
        <taxon>Streptophyta</taxon>
        <taxon>Embryophyta</taxon>
        <taxon>Tracheophyta</taxon>
        <taxon>Spermatophyta</taxon>
        <taxon>Magnoliopsida</taxon>
        <taxon>eudicotyledons</taxon>
        <taxon>Gunneridae</taxon>
        <taxon>Pentapetalae</taxon>
        <taxon>rosids</taxon>
        <taxon>Vitales</taxon>
        <taxon>Vitaceae</taxon>
        <taxon>Viteae</taxon>
        <taxon>Vitis</taxon>
    </lineage>
</organism>
<proteinExistence type="predicted"/>
<evidence type="ECO:0008006" key="3">
    <source>
        <dbReference type="Google" id="ProtNLM"/>
    </source>
</evidence>
<protein>
    <recommendedName>
        <fullName evidence="3">Reverse transcriptase domain-containing protein</fullName>
    </recommendedName>
</protein>
<dbReference type="PANTHER" id="PTHR46890">
    <property type="entry name" value="NON-LTR RETROLELEMENT REVERSE TRANSCRIPTASE-LIKE PROTEIN-RELATED"/>
    <property type="match status" value="1"/>
</dbReference>
<dbReference type="EMBL" id="QGNW01001390">
    <property type="protein sequence ID" value="RVW42935.1"/>
    <property type="molecule type" value="Genomic_DNA"/>
</dbReference>
<sequence>MKDGVPDALQSSVVVWETKIKEMSMGHVRSLGVGRHLDWRAINSRGAVGGVLVFWDNRVVELLEVEEGMDREDFLEELGSIKGLWIDPWCVGGDFNMVRYLEERGREVEYWDELEKHSTLSLEDCEARKKAKEAYKTWVLREEISWRQKSRELWLKEEDNNIRFFHRMANVHNRRIASNETEGLEIPFAEGEVFAALSDLVPKKGEAEDLKDFRPISLVGSLYKLLANRIKKAVDSRLKDNVGGVLCKLDLAYDHVSCSFLLAVLKKMGFSFFQNSRRLRQGDLLSPYLFVIVMEVFSRLKINLEKSELILMGRVHDREGLTLELGCKAAFSQKAYYVEEKSEVEIGEDSEGFSMGWESSRPKTSPCQMELGLLGKKKGELGVRNLALMNSVFLCKWNWRYANEKEALWRHVISLKYGEEEGGWRTRNVIGRNDVRLWKAIRKKWWLLDGRLAYHVGNG</sequence>
<dbReference type="PANTHER" id="PTHR46890:SF50">
    <property type="entry name" value="RNA-DIRECTED DNA POLYMERASE, EUKARYOTA, REVERSE TRANSCRIPTASE ZINC-BINDING DOMAIN PROTEIN-RELATED"/>
    <property type="match status" value="1"/>
</dbReference>
<reference evidence="1 2" key="1">
    <citation type="journal article" date="2018" name="PLoS Genet.">
        <title>Population sequencing reveals clonal diversity and ancestral inbreeding in the grapevine cultivar Chardonnay.</title>
        <authorList>
            <person name="Roach M.J."/>
            <person name="Johnson D.L."/>
            <person name="Bohlmann J."/>
            <person name="van Vuuren H.J."/>
            <person name="Jones S.J."/>
            <person name="Pretorius I.S."/>
            <person name="Schmidt S.A."/>
            <person name="Borneman A.R."/>
        </authorList>
    </citation>
    <scope>NUCLEOTIDE SEQUENCE [LARGE SCALE GENOMIC DNA]</scope>
    <source>
        <strain evidence="2">cv. Chardonnay</strain>
        <tissue evidence="1">Leaf</tissue>
    </source>
</reference>
<dbReference type="InterPro" id="IPR036691">
    <property type="entry name" value="Endo/exonu/phosph_ase_sf"/>
</dbReference>
<dbReference type="SUPFAM" id="SSF56219">
    <property type="entry name" value="DNase I-like"/>
    <property type="match status" value="1"/>
</dbReference>
<dbReference type="InterPro" id="IPR052343">
    <property type="entry name" value="Retrotransposon-Effector_Assoc"/>
</dbReference>
<accession>A0A438E584</accession>
<evidence type="ECO:0000313" key="2">
    <source>
        <dbReference type="Proteomes" id="UP000288805"/>
    </source>
</evidence>
<gene>
    <name evidence="1" type="ORF">CK203_076282</name>
</gene>
<dbReference type="Proteomes" id="UP000288805">
    <property type="component" value="Unassembled WGS sequence"/>
</dbReference>
<comment type="caution">
    <text evidence="1">The sequence shown here is derived from an EMBL/GenBank/DDBJ whole genome shotgun (WGS) entry which is preliminary data.</text>
</comment>
<evidence type="ECO:0000313" key="1">
    <source>
        <dbReference type="EMBL" id="RVW42935.1"/>
    </source>
</evidence>
<dbReference type="AlphaFoldDB" id="A0A438E584"/>